<dbReference type="SUPFAM" id="SSF47473">
    <property type="entry name" value="EF-hand"/>
    <property type="match status" value="1"/>
</dbReference>
<feature type="signal peptide" evidence="1">
    <location>
        <begin position="1"/>
        <end position="29"/>
    </location>
</feature>
<dbReference type="InterPro" id="IPR013787">
    <property type="entry name" value="S100_Ca-bd_sub"/>
</dbReference>
<dbReference type="InParanoid" id="A0A4W3H564"/>
<reference evidence="4" key="2">
    <citation type="journal article" date="2007" name="PLoS Biol.">
        <title>Survey sequencing and comparative analysis of the elephant shark (Callorhinchus milii) genome.</title>
        <authorList>
            <person name="Venkatesh B."/>
            <person name="Kirkness E.F."/>
            <person name="Loh Y.H."/>
            <person name="Halpern A.L."/>
            <person name="Lee A.P."/>
            <person name="Johnson J."/>
            <person name="Dandona N."/>
            <person name="Viswanathan L.D."/>
            <person name="Tay A."/>
            <person name="Venter J.C."/>
            <person name="Strausberg R.L."/>
            <person name="Brenner S."/>
        </authorList>
    </citation>
    <scope>NUCLEOTIDE SEQUENCE [LARGE SCALE GENOMIC DNA]</scope>
</reference>
<proteinExistence type="predicted"/>
<sequence length="130" mass="14379">MERERESESEKCSNFAVILLLLPVNLASGNLTMSHEPTVVESSIVKLMIIFKEAAGAEVRDGKTRYSLDVKELKALLQSQIPNFLKGASAAQIESIFSKVNYNKNDGVDFCEYMAMLTKLALESDTTLEA</sequence>
<evidence type="ECO:0000313" key="4">
    <source>
        <dbReference type="Proteomes" id="UP000314986"/>
    </source>
</evidence>
<dbReference type="InterPro" id="IPR011992">
    <property type="entry name" value="EF-hand-dom_pair"/>
</dbReference>
<reference evidence="3" key="4">
    <citation type="submission" date="2025-08" db="UniProtKB">
        <authorList>
            <consortium name="Ensembl"/>
        </authorList>
    </citation>
    <scope>IDENTIFICATION</scope>
</reference>
<dbReference type="Ensembl" id="ENSCMIT00000012235.1">
    <property type="protein sequence ID" value="ENSCMIP00000011948.1"/>
    <property type="gene ID" value="ENSCMIG00000006163.1"/>
</dbReference>
<dbReference type="Pfam" id="PF01023">
    <property type="entry name" value="S_100"/>
    <property type="match status" value="1"/>
</dbReference>
<organism evidence="3 4">
    <name type="scientific">Callorhinchus milii</name>
    <name type="common">Ghost shark</name>
    <dbReference type="NCBI Taxonomy" id="7868"/>
    <lineage>
        <taxon>Eukaryota</taxon>
        <taxon>Metazoa</taxon>
        <taxon>Chordata</taxon>
        <taxon>Craniata</taxon>
        <taxon>Vertebrata</taxon>
        <taxon>Chondrichthyes</taxon>
        <taxon>Holocephali</taxon>
        <taxon>Chimaeriformes</taxon>
        <taxon>Callorhinchidae</taxon>
        <taxon>Callorhinchus</taxon>
    </lineage>
</organism>
<reference evidence="4" key="1">
    <citation type="journal article" date="2006" name="Science">
        <title>Ancient noncoding elements conserved in the human genome.</title>
        <authorList>
            <person name="Venkatesh B."/>
            <person name="Kirkness E.F."/>
            <person name="Loh Y.H."/>
            <person name="Halpern A.L."/>
            <person name="Lee A.P."/>
            <person name="Johnson J."/>
            <person name="Dandona N."/>
            <person name="Viswanathan L.D."/>
            <person name="Tay A."/>
            <person name="Venter J.C."/>
            <person name="Strausberg R.L."/>
            <person name="Brenner S."/>
        </authorList>
    </citation>
    <scope>NUCLEOTIDE SEQUENCE [LARGE SCALE GENOMIC DNA]</scope>
</reference>
<evidence type="ECO:0000259" key="2">
    <source>
        <dbReference type="SMART" id="SM01394"/>
    </source>
</evidence>
<name>A0A4W3H564_CALMI</name>
<dbReference type="SMART" id="SM01394">
    <property type="entry name" value="S_100"/>
    <property type="match status" value="1"/>
</dbReference>
<evidence type="ECO:0000313" key="3">
    <source>
        <dbReference type="Ensembl" id="ENSCMIP00000011948.1"/>
    </source>
</evidence>
<reference evidence="4" key="3">
    <citation type="journal article" date="2014" name="Nature">
        <title>Elephant shark genome provides unique insights into gnathostome evolution.</title>
        <authorList>
            <consortium name="International Elephant Shark Genome Sequencing Consortium"/>
            <person name="Venkatesh B."/>
            <person name="Lee A.P."/>
            <person name="Ravi V."/>
            <person name="Maurya A.K."/>
            <person name="Lian M.M."/>
            <person name="Swann J.B."/>
            <person name="Ohta Y."/>
            <person name="Flajnik M.F."/>
            <person name="Sutoh Y."/>
            <person name="Kasahara M."/>
            <person name="Hoon S."/>
            <person name="Gangu V."/>
            <person name="Roy S.W."/>
            <person name="Irimia M."/>
            <person name="Korzh V."/>
            <person name="Kondrychyn I."/>
            <person name="Lim Z.W."/>
            <person name="Tay B.H."/>
            <person name="Tohari S."/>
            <person name="Kong K.W."/>
            <person name="Ho S."/>
            <person name="Lorente-Galdos B."/>
            <person name="Quilez J."/>
            <person name="Marques-Bonet T."/>
            <person name="Raney B.J."/>
            <person name="Ingham P.W."/>
            <person name="Tay A."/>
            <person name="Hillier L.W."/>
            <person name="Minx P."/>
            <person name="Boehm T."/>
            <person name="Wilson R.K."/>
            <person name="Brenner S."/>
            <person name="Warren W.C."/>
        </authorList>
    </citation>
    <scope>NUCLEOTIDE SEQUENCE [LARGE SCALE GENOMIC DNA]</scope>
</reference>
<evidence type="ECO:0000256" key="1">
    <source>
        <dbReference type="SAM" id="SignalP"/>
    </source>
</evidence>
<dbReference type="Proteomes" id="UP000314986">
    <property type="component" value="Unassembled WGS sequence"/>
</dbReference>
<dbReference type="AlphaFoldDB" id="A0A4W3H564"/>
<feature type="domain" description="S100/CaBP-9k-type calcium binding subdomain" evidence="2">
    <location>
        <begin position="40"/>
        <end position="86"/>
    </location>
</feature>
<accession>A0A4W3H564</accession>
<feature type="chain" id="PRO_5021350873" description="S100/CaBP-9k-type calcium binding subdomain domain-containing protein" evidence="1">
    <location>
        <begin position="30"/>
        <end position="130"/>
    </location>
</feature>
<keyword evidence="1" id="KW-0732">Signal</keyword>
<dbReference type="Gene3D" id="1.10.238.10">
    <property type="entry name" value="EF-hand"/>
    <property type="match status" value="1"/>
</dbReference>
<protein>
    <recommendedName>
        <fullName evidence="2">S100/CaBP-9k-type calcium binding subdomain domain-containing protein</fullName>
    </recommendedName>
</protein>
<keyword evidence="4" id="KW-1185">Reference proteome</keyword>
<reference evidence="3" key="5">
    <citation type="submission" date="2025-09" db="UniProtKB">
        <authorList>
            <consortium name="Ensembl"/>
        </authorList>
    </citation>
    <scope>IDENTIFICATION</scope>
</reference>